<dbReference type="GO" id="GO:0016020">
    <property type="term" value="C:membrane"/>
    <property type="evidence" value="ECO:0007669"/>
    <property type="project" value="InterPro"/>
</dbReference>
<dbReference type="InterPro" id="IPR013431">
    <property type="entry name" value="Delta_60_rpt"/>
</dbReference>
<dbReference type="SUPFAM" id="SSF49313">
    <property type="entry name" value="Cadherin-like"/>
    <property type="match status" value="1"/>
</dbReference>
<dbReference type="InterPro" id="IPR013783">
    <property type="entry name" value="Ig-like_fold"/>
</dbReference>
<dbReference type="PROSITE" id="PS50835">
    <property type="entry name" value="IG_LIKE"/>
    <property type="match status" value="1"/>
</dbReference>
<gene>
    <name evidence="3" type="ORF">HNQ64_002885</name>
</gene>
<organism evidence="3 4">
    <name type="scientific">Prosthecobacter dejongeii</name>
    <dbReference type="NCBI Taxonomy" id="48465"/>
    <lineage>
        <taxon>Bacteria</taxon>
        <taxon>Pseudomonadati</taxon>
        <taxon>Verrucomicrobiota</taxon>
        <taxon>Verrucomicrobiia</taxon>
        <taxon>Verrucomicrobiales</taxon>
        <taxon>Verrucomicrobiaceae</taxon>
        <taxon>Prosthecobacter</taxon>
    </lineage>
</organism>
<dbReference type="NCBIfam" id="TIGR02608">
    <property type="entry name" value="delta_60_rpt"/>
    <property type="match status" value="5"/>
</dbReference>
<dbReference type="SMART" id="SM00409">
    <property type="entry name" value="IG"/>
    <property type="match status" value="3"/>
</dbReference>
<feature type="domain" description="Ig-like" evidence="2">
    <location>
        <begin position="689"/>
        <end position="782"/>
    </location>
</feature>
<evidence type="ECO:0000256" key="1">
    <source>
        <dbReference type="SAM" id="SignalP"/>
    </source>
</evidence>
<comment type="caution">
    <text evidence="3">The sequence shown here is derived from an EMBL/GenBank/DDBJ whole genome shotgun (WGS) entry which is preliminary data.</text>
</comment>
<dbReference type="InterPro" id="IPR003599">
    <property type="entry name" value="Ig_sub"/>
</dbReference>
<dbReference type="InterPro" id="IPR015919">
    <property type="entry name" value="Cadherin-like_sf"/>
</dbReference>
<proteinExistence type="predicted"/>
<protein>
    <submittedName>
        <fullName evidence="3">Putative delta-60 repeat protein</fullName>
    </submittedName>
</protein>
<feature type="signal peptide" evidence="1">
    <location>
        <begin position="1"/>
        <end position="26"/>
    </location>
</feature>
<evidence type="ECO:0000259" key="2">
    <source>
        <dbReference type="PROSITE" id="PS50835"/>
    </source>
</evidence>
<dbReference type="Gene3D" id="2.60.40.10">
    <property type="entry name" value="Immunoglobulins"/>
    <property type="match status" value="3"/>
</dbReference>
<evidence type="ECO:0000313" key="3">
    <source>
        <dbReference type="EMBL" id="MBB5038622.1"/>
    </source>
</evidence>
<dbReference type="Pfam" id="PF17164">
    <property type="entry name" value="DUF5122"/>
    <property type="match status" value="2"/>
</dbReference>
<dbReference type="SUPFAM" id="SSF101908">
    <property type="entry name" value="Putative isomerase YbhE"/>
    <property type="match status" value="1"/>
</dbReference>
<dbReference type="EMBL" id="JACHIF010000005">
    <property type="protein sequence ID" value="MBB5038622.1"/>
    <property type="molecule type" value="Genomic_DNA"/>
</dbReference>
<dbReference type="GO" id="GO:0005509">
    <property type="term" value="F:calcium ion binding"/>
    <property type="evidence" value="ECO:0007669"/>
    <property type="project" value="InterPro"/>
</dbReference>
<dbReference type="InterPro" id="IPR007110">
    <property type="entry name" value="Ig-like_dom"/>
</dbReference>
<reference evidence="3 4" key="1">
    <citation type="submission" date="2020-08" db="EMBL/GenBank/DDBJ databases">
        <title>Genomic Encyclopedia of Type Strains, Phase IV (KMG-IV): sequencing the most valuable type-strain genomes for metagenomic binning, comparative biology and taxonomic classification.</title>
        <authorList>
            <person name="Goeker M."/>
        </authorList>
    </citation>
    <scope>NUCLEOTIDE SEQUENCE [LARGE SCALE GENOMIC DNA]</scope>
    <source>
        <strain evidence="3 4">DSM 12251</strain>
    </source>
</reference>
<keyword evidence="4" id="KW-1185">Reference proteome</keyword>
<dbReference type="Gene3D" id="2.80.10.50">
    <property type="match status" value="3"/>
</dbReference>
<name>A0A7W7YMB3_9BACT</name>
<feature type="chain" id="PRO_5030866022" evidence="1">
    <location>
        <begin position="27"/>
        <end position="1282"/>
    </location>
</feature>
<accession>A0A7W7YMB3</accession>
<dbReference type="Proteomes" id="UP000534294">
    <property type="component" value="Unassembled WGS sequence"/>
</dbReference>
<dbReference type="InterPro" id="IPR036179">
    <property type="entry name" value="Ig-like_dom_sf"/>
</dbReference>
<dbReference type="SUPFAM" id="SSF48726">
    <property type="entry name" value="Immunoglobulin"/>
    <property type="match status" value="2"/>
</dbReference>
<keyword evidence="1" id="KW-0732">Signal</keyword>
<evidence type="ECO:0000313" key="4">
    <source>
        <dbReference type="Proteomes" id="UP000534294"/>
    </source>
</evidence>
<sequence>MRIYPYFVRLLAFLAVLMVSQHPAQGQVFALGGGSLLDVHLATLTGQKAKANTLEVLPTGEMLLAGQLLDGSGNQKMIVSRLLANGQLDTNFGTSGFFTFSENTQPFTVRALALQSSGKIIVAGDAGSTYYILRLTAQGTLDNTFAITRFSHASAATLTDVVSLANGRIIVSGNAVRTGAADLDAELFGIVAGGGSVDTSFGTSGRYVYGGSSDQTVTSLQVQADGRVLYAGSTSNGAFAYVGRLSATGVTDTNFANFNGRLLTSTTGGSASNNQGVRALALDVEQNIVAAVTSSPSSNEMGVMRFTPTGALDTTFSNDGIHTFTFGSPSWVPGDVLVQRDGRIIIAAHVPGQPNTSQIRLRRLEWNGQTDSSFGGTGDVTYTLGSGGNLLAGLRDDPANNYLFIGTTRVGTDPLDSMAVLRVLRGNNAPVPGLSILSTPPDRTLQAGQNTQIHADVAVLDGVAAVYSWYCNNTLLARTQEPSYSFSAQGSHEGTWRLEVTGQGPTQRITQTSAPFQITVSQPPVLSLPPPGRSQVFIGTFGYSSYLYSGRLPATCKVYTDGEVVNTFNINGNYITFSLFENTPATRTHHIVVTNADGEIRSDDFVVDYVNDPYIQPHNNLLISLGETFQIAPTIFTNYEWRSSWKLNGKALPLANTVAEYTVGAATFADAGTYSFTARTITGSYTRDIRVAVMDSRPRNHQIAVGRKFKLTIPIVGSGLTYSWTHNGEPLEARPGLSGVDSPTLTFASPTAADEGSYACTARFIPNELGANELTCAEQTLTIVSAVPTLEAFTLEPAQIGLFYQAELPLPEQADRFTVKGLPSGFSYDPISHILSGTPTKSGRYTLTFTAVNPLGSSAPVKVLLEVPTLPTGTYGRFYGTLFDGVLSSVIDVTITPDGRFTGKVSASNHAGRSGHVGFTGSMVNGQDLGTSSSRYHGTARLALTSALGGSISHDGPSTFHFQVENGGFECYLEIPYTSPENGSGVQSLSGNLIHCPYSSKAPLDAGYRGIFNLGFDPADGSDSRPGGSSFTRATVSSSGVFSQVGKLADGTTLTSSAPVNQDFTINSLRHLYGNRGGILYTYSLNPGSQGPDYLNASISGSFTWIKTAASYTGQKNYPIEINTTVALNACGKYLKPNHPSGLTGPLMLNTNVGADNLYLSTLGVSVYTTLRKDHSVVIPPDLDGDSFTLKSIKFNPATGHFSATGSLVILVEETYDPETDTYKSKYRRQPYNMQGLIIREPNSLSSFGLGYGLVPETFLRPDTEQLIRLNRSYAVDLRSAF</sequence>
<dbReference type="RefSeq" id="WP_184209597.1">
    <property type="nucleotide sequence ID" value="NZ_JACHIF010000005.1"/>
</dbReference>